<dbReference type="AlphaFoldDB" id="A0A3B7NAF8"/>
<dbReference type="EC" id="2.1.2.2" evidence="4"/>
<dbReference type="PANTHER" id="PTHR43369">
    <property type="entry name" value="PHOSPHORIBOSYLGLYCINAMIDE FORMYLTRANSFERASE"/>
    <property type="match status" value="1"/>
</dbReference>
<dbReference type="Proteomes" id="UP000263900">
    <property type="component" value="Chromosome"/>
</dbReference>
<feature type="domain" description="Formyl transferase N-terminal" evidence="6">
    <location>
        <begin position="66"/>
        <end position="245"/>
    </location>
</feature>
<gene>
    <name evidence="4" type="primary">purN</name>
    <name evidence="7" type="ORF">D3H65_22395</name>
</gene>
<dbReference type="HAMAP" id="MF_01930">
    <property type="entry name" value="PurN"/>
    <property type="match status" value="1"/>
</dbReference>
<evidence type="ECO:0000256" key="5">
    <source>
        <dbReference type="SAM" id="MobiDB-lite"/>
    </source>
</evidence>
<evidence type="ECO:0000313" key="8">
    <source>
        <dbReference type="Proteomes" id="UP000263900"/>
    </source>
</evidence>
<organism evidence="7 8">
    <name type="scientific">Paraflavitalea soli</name>
    <dbReference type="NCBI Taxonomy" id="2315862"/>
    <lineage>
        <taxon>Bacteria</taxon>
        <taxon>Pseudomonadati</taxon>
        <taxon>Bacteroidota</taxon>
        <taxon>Chitinophagia</taxon>
        <taxon>Chitinophagales</taxon>
        <taxon>Chitinophagaceae</taxon>
        <taxon>Paraflavitalea</taxon>
    </lineage>
</organism>
<dbReference type="CDD" id="cd08645">
    <property type="entry name" value="FMT_core_GART"/>
    <property type="match status" value="1"/>
</dbReference>
<keyword evidence="3 4" id="KW-0658">Purine biosynthesis</keyword>
<evidence type="ECO:0000313" key="7">
    <source>
        <dbReference type="EMBL" id="AXY78731.1"/>
    </source>
</evidence>
<name>A0A3B7NAF8_9BACT</name>
<accession>A0A3B7NAF8</accession>
<comment type="caution">
    <text evidence="4">Lacks conserved residue(s) required for the propagation of feature annotation.</text>
</comment>
<dbReference type="GO" id="GO:0005829">
    <property type="term" value="C:cytosol"/>
    <property type="evidence" value="ECO:0007669"/>
    <property type="project" value="TreeGrafter"/>
</dbReference>
<evidence type="ECO:0000259" key="6">
    <source>
        <dbReference type="Pfam" id="PF00551"/>
    </source>
</evidence>
<dbReference type="Pfam" id="PF00551">
    <property type="entry name" value="Formyl_trans_N"/>
    <property type="match status" value="1"/>
</dbReference>
<keyword evidence="8" id="KW-1185">Reference proteome</keyword>
<comment type="pathway">
    <text evidence="1 4">Purine metabolism; IMP biosynthesis via de novo pathway; N(2)-formyl-N(1)-(5-phospho-D-ribosyl)glycinamide from N(1)-(5-phospho-D-ribosyl)glycinamide (10-formyl THF route): step 1/1.</text>
</comment>
<evidence type="ECO:0000256" key="1">
    <source>
        <dbReference type="ARBA" id="ARBA00005054"/>
    </source>
</evidence>
<feature type="binding site" evidence="4">
    <location>
        <position position="165"/>
    </location>
    <ligand>
        <name>(6R)-10-formyltetrahydrofolate</name>
        <dbReference type="ChEBI" id="CHEBI:195366"/>
    </ligand>
</feature>
<protein>
    <recommendedName>
        <fullName evidence="4">Phosphoribosylglycinamide formyltransferase</fullName>
        <ecNumber evidence="4">2.1.2.2</ecNumber>
    </recommendedName>
    <alternativeName>
        <fullName evidence="4">5'-phosphoribosylglycinamide transformylase</fullName>
    </alternativeName>
    <alternativeName>
        <fullName evidence="4">GAR transformylase</fullName>
        <shortName evidence="4">GART</shortName>
    </alternativeName>
</protein>
<dbReference type="InterPro" id="IPR002376">
    <property type="entry name" value="Formyl_transf_N"/>
</dbReference>
<feature type="binding site" evidence="4">
    <location>
        <position position="121"/>
    </location>
    <ligand>
        <name>(6R)-10-formyltetrahydrofolate</name>
        <dbReference type="ChEBI" id="CHEBI:195366"/>
    </ligand>
</feature>
<evidence type="ECO:0000256" key="2">
    <source>
        <dbReference type="ARBA" id="ARBA00022679"/>
    </source>
</evidence>
<dbReference type="Gene3D" id="3.40.50.170">
    <property type="entry name" value="Formyl transferase, N-terminal domain"/>
    <property type="match status" value="1"/>
</dbReference>
<dbReference type="SUPFAM" id="SSF53328">
    <property type="entry name" value="Formyltransferase"/>
    <property type="match status" value="1"/>
</dbReference>
<dbReference type="KEGG" id="pseg:D3H65_22395"/>
<feature type="compositionally biased region" description="Polar residues" evidence="5">
    <location>
        <begin position="10"/>
        <end position="20"/>
    </location>
</feature>
<feature type="active site" description="Proton donor" evidence="4">
    <location>
        <position position="167"/>
    </location>
</feature>
<feature type="region of interest" description="Disordered" evidence="5">
    <location>
        <begin position="1"/>
        <end position="39"/>
    </location>
</feature>
<feature type="compositionally biased region" description="Basic and acidic residues" evidence="5">
    <location>
        <begin position="22"/>
        <end position="38"/>
    </location>
</feature>
<proteinExistence type="inferred from homology"/>
<evidence type="ECO:0000256" key="3">
    <source>
        <dbReference type="ARBA" id="ARBA00022755"/>
    </source>
</evidence>
<feature type="site" description="Raises pKa of active site His" evidence="4">
    <location>
        <position position="208"/>
    </location>
</feature>
<dbReference type="OrthoDB" id="9806170at2"/>
<comment type="function">
    <text evidence="4">Catalyzes the transfer of a formyl group from 10-formyltetrahydrofolate to 5-phospho-ribosyl-glycinamide (GAR), producing 5-phospho-ribosyl-N-formylglycinamide (FGAR) and tetrahydrofolate.</text>
</comment>
<dbReference type="GO" id="GO:0004644">
    <property type="term" value="F:phosphoribosylglycinamide formyltransferase activity"/>
    <property type="evidence" value="ECO:0007669"/>
    <property type="project" value="UniProtKB-UniRule"/>
</dbReference>
<reference evidence="7 8" key="1">
    <citation type="submission" date="2018-09" db="EMBL/GenBank/DDBJ databases">
        <title>Genome sequencing of strain 6GH32-13.</title>
        <authorList>
            <person name="Weon H.-Y."/>
            <person name="Heo J."/>
            <person name="Kwon S.-W."/>
        </authorList>
    </citation>
    <scope>NUCLEOTIDE SEQUENCE [LARGE SCALE GENOMIC DNA]</scope>
    <source>
        <strain evidence="7 8">5GH32-13</strain>
    </source>
</reference>
<evidence type="ECO:0000256" key="4">
    <source>
        <dbReference type="HAMAP-Rule" id="MF_01930"/>
    </source>
</evidence>
<comment type="similarity">
    <text evidence="4">Belongs to the GART family.</text>
</comment>
<keyword evidence="2 4" id="KW-0808">Transferase</keyword>
<dbReference type="EMBL" id="CP032157">
    <property type="protein sequence ID" value="AXY78731.1"/>
    <property type="molecule type" value="Genomic_DNA"/>
</dbReference>
<dbReference type="GO" id="GO:0006189">
    <property type="term" value="P:'de novo' IMP biosynthetic process"/>
    <property type="evidence" value="ECO:0007669"/>
    <property type="project" value="UniProtKB-UniRule"/>
</dbReference>
<sequence>MRGKNKNTEFRIQNSESGEQYTEAKIRNTEAGKQHSEPVKTNTLKQEEISHQPLTSSATSQQPVTRVALFASGAGSNAQKIIDYFRDSKTVSIVLIACNKPGAGVLNIAEKEHIPVLMIEKEAFFRGNGYVDELKTAGIDFIVLAGFLWKVPATLTAAYSNKIVNIHPALLPRYGGKGMYGMFVHEAIIAAGERESGITIHYVDNVYDNGAIIFQATCAIEPGDTPAMLAQKVHELEHAHYPRIIEQVIGHLQKQR</sequence>
<dbReference type="UniPathway" id="UPA00074">
    <property type="reaction ID" value="UER00126"/>
</dbReference>
<comment type="catalytic activity">
    <reaction evidence="4">
        <text>N(1)-(5-phospho-beta-D-ribosyl)glycinamide + (6R)-10-formyltetrahydrofolate = N(2)-formyl-N(1)-(5-phospho-beta-D-ribosyl)glycinamide + (6S)-5,6,7,8-tetrahydrofolate + H(+)</text>
        <dbReference type="Rhea" id="RHEA:15053"/>
        <dbReference type="ChEBI" id="CHEBI:15378"/>
        <dbReference type="ChEBI" id="CHEBI:57453"/>
        <dbReference type="ChEBI" id="CHEBI:143788"/>
        <dbReference type="ChEBI" id="CHEBI:147286"/>
        <dbReference type="ChEBI" id="CHEBI:195366"/>
        <dbReference type="EC" id="2.1.2.2"/>
    </reaction>
</comment>
<dbReference type="InterPro" id="IPR004607">
    <property type="entry name" value="GART"/>
</dbReference>
<dbReference type="InterPro" id="IPR036477">
    <property type="entry name" value="Formyl_transf_N_sf"/>
</dbReference>
<feature type="binding site" evidence="4">
    <location>
        <begin position="75"/>
        <end position="77"/>
    </location>
    <ligand>
        <name>N(1)-(5-phospho-beta-D-ribosyl)glycinamide</name>
        <dbReference type="ChEBI" id="CHEBI:143788"/>
    </ligand>
</feature>
<dbReference type="PANTHER" id="PTHR43369:SF2">
    <property type="entry name" value="PHOSPHORIBOSYLGLYCINAMIDE FORMYLTRANSFERASE"/>
    <property type="match status" value="1"/>
</dbReference>